<proteinExistence type="predicted"/>
<organism evidence="1 2">
    <name type="scientific">Escherichia phage vB_EcoM_PHB05</name>
    <dbReference type="NCBI Taxonomy" id="2041347"/>
    <lineage>
        <taxon>Viruses</taxon>
        <taxon>Duplodnaviria</taxon>
        <taxon>Heunggongvirae</taxon>
        <taxon>Uroviricota</taxon>
        <taxon>Caudoviricetes</taxon>
        <taxon>Stephanstirmvirinae</taxon>
        <taxon>Justusliebigvirus</taxon>
        <taxon>Justusliebigvirus PHB05</taxon>
    </lineage>
</organism>
<dbReference type="GeneID" id="62611743"/>
<evidence type="ECO:0000313" key="1">
    <source>
        <dbReference type="EMBL" id="ATI15773.1"/>
    </source>
</evidence>
<sequence length="95" mass="11144">MELVQEVYEKLKEENLDWPEHALIVVKDTNGEIKFSSVSEDDVVLSPTGYYMRGVTCLFNTKVYPEVKLSYGEPDHPEIVTRNEYENYYFARESK</sequence>
<dbReference type="RefSeq" id="YP_009984399.1">
    <property type="nucleotide sequence ID" value="NC_052652.1"/>
</dbReference>
<dbReference type="KEGG" id="vg:62611743"/>
<dbReference type="Proteomes" id="UP000230824">
    <property type="component" value="Segment"/>
</dbReference>
<protein>
    <submittedName>
        <fullName evidence="1">Uncharacterized protein</fullName>
    </submittedName>
</protein>
<evidence type="ECO:0000313" key="2">
    <source>
        <dbReference type="Proteomes" id="UP000230824"/>
    </source>
</evidence>
<dbReference type="EMBL" id="MF805809">
    <property type="protein sequence ID" value="ATI15773.1"/>
    <property type="molecule type" value="Genomic_DNA"/>
</dbReference>
<reference evidence="1 2" key="1">
    <citation type="submission" date="2017-09" db="EMBL/GenBank/DDBJ databases">
        <title>Phage vB_EcoM_PHB05 against multidrug-resistant shiga toxin-producing Escherichia.</title>
        <authorList>
            <person name="Chen Y."/>
            <person name="Song J."/>
            <person name="Wu B."/>
        </authorList>
    </citation>
    <scope>NUCLEOTIDE SEQUENCE [LARGE SCALE GENOMIC DNA]</scope>
    <source>
        <strain evidence="1">Wastewater</strain>
    </source>
</reference>
<accession>A0A291LAB7</accession>
<name>A0A291LAB7_9CAUD</name>
<keyword evidence="2" id="KW-1185">Reference proteome</keyword>